<feature type="transmembrane region" description="Helical" evidence="3">
    <location>
        <begin position="848"/>
        <end position="870"/>
    </location>
</feature>
<evidence type="ECO:0000259" key="4">
    <source>
        <dbReference type="PROSITE" id="PS50156"/>
    </source>
</evidence>
<evidence type="ECO:0000256" key="2">
    <source>
        <dbReference type="SAM" id="MobiDB-lite"/>
    </source>
</evidence>
<dbReference type="Gene3D" id="1.20.1640.10">
    <property type="entry name" value="Multidrug efflux transporter AcrB transmembrane domain"/>
    <property type="match status" value="2"/>
</dbReference>
<feature type="transmembrane region" description="Helical" evidence="3">
    <location>
        <begin position="448"/>
        <end position="475"/>
    </location>
</feature>
<reference evidence="5" key="1">
    <citation type="submission" date="2020-06" db="EMBL/GenBank/DDBJ databases">
        <authorList>
            <consortium name="Plant Systems Biology data submission"/>
        </authorList>
    </citation>
    <scope>NUCLEOTIDE SEQUENCE</scope>
    <source>
        <strain evidence="5">D6</strain>
    </source>
</reference>
<feature type="transmembrane region" description="Helical" evidence="3">
    <location>
        <begin position="586"/>
        <end position="606"/>
    </location>
</feature>
<dbReference type="AlphaFoldDB" id="A0A9N8HJ51"/>
<keyword evidence="3" id="KW-0812">Transmembrane</keyword>
<feature type="domain" description="SSD" evidence="4">
    <location>
        <begin position="346"/>
        <end position="503"/>
    </location>
</feature>
<name>A0A9N8HJ51_9STRA</name>
<dbReference type="PANTHER" id="PTHR10796:SF92">
    <property type="entry name" value="PATCHED-RELATED, ISOFORM A"/>
    <property type="match status" value="1"/>
</dbReference>
<keyword evidence="3" id="KW-1133">Transmembrane helix</keyword>
<evidence type="ECO:0000256" key="1">
    <source>
        <dbReference type="ARBA" id="ARBA00005585"/>
    </source>
</evidence>
<dbReference type="PROSITE" id="PS50156">
    <property type="entry name" value="SSD"/>
    <property type="match status" value="1"/>
</dbReference>
<keyword evidence="6" id="KW-1185">Reference proteome</keyword>
<accession>A0A9N8HJ51</accession>
<proteinExistence type="inferred from homology"/>
<feature type="compositionally biased region" description="Acidic residues" evidence="2">
    <location>
        <begin position="535"/>
        <end position="560"/>
    </location>
</feature>
<feature type="region of interest" description="Disordered" evidence="2">
    <location>
        <begin position="527"/>
        <end position="563"/>
    </location>
</feature>
<dbReference type="OrthoDB" id="190529at2759"/>
<feature type="region of interest" description="Disordered" evidence="2">
    <location>
        <begin position="1"/>
        <end position="27"/>
    </location>
</feature>
<dbReference type="Proteomes" id="UP001153069">
    <property type="component" value="Unassembled WGS sequence"/>
</dbReference>
<protein>
    <submittedName>
        <fullName evidence="5">Pick C1-like protein 1</fullName>
    </submittedName>
</protein>
<dbReference type="PANTHER" id="PTHR10796">
    <property type="entry name" value="PATCHED-RELATED"/>
    <property type="match status" value="1"/>
</dbReference>
<dbReference type="EMBL" id="CAICTM010000534">
    <property type="protein sequence ID" value="CAB9512413.1"/>
    <property type="molecule type" value="Genomic_DNA"/>
</dbReference>
<feature type="transmembrane region" description="Helical" evidence="3">
    <location>
        <begin position="481"/>
        <end position="503"/>
    </location>
</feature>
<feature type="transmembrane region" description="Helical" evidence="3">
    <location>
        <begin position="891"/>
        <end position="911"/>
    </location>
</feature>
<dbReference type="Pfam" id="PF12349">
    <property type="entry name" value="Sterol-sensing"/>
    <property type="match status" value="1"/>
</dbReference>
<dbReference type="InterPro" id="IPR000731">
    <property type="entry name" value="SSD"/>
</dbReference>
<evidence type="ECO:0000313" key="6">
    <source>
        <dbReference type="Proteomes" id="UP001153069"/>
    </source>
</evidence>
<sequence length="988" mass="110968">MDGTRVTSSLERSAPAPLQDEAEVPLDSSNLVAPSVSSIVSMVRNQEAAAEEEQQQQEGPILVQWTQFTSTIHRGISHAVVKLSCLAARNPKTVVALVCFLSVALPLLGLLTNLQIEVEQEAIISPFNSLSRKHSDWIQEQAGFPQPTRPFDLLVHRNGDTVLDVNTMRKVFEALEIFQATPGYAKICASSDYEIPNTGQRTCRINAATRFWWHNSTLFEEQVKSEADLIRILSADEYPLGTPVGDHDFILGNYQMMMQAEQPEQKKNSTVTTTTTNVLTSAQSYIIRIDVPVVEGRSPFAFEDAVTEVLIDIRQAWDEDESHKIHLEFFTFRSIHKEFTRAIANDLPLYPAVFFIMCGFACLTFYRKDRVRSRCLLGIGAVVTVLLSLMSGMGLLFVIGVPLTNLTGSLAFVVFGVGLDDTFIIMGHYNRTDPRKSPVERVEETMEVVGLSIFVTTVTTMMAFGLGTLSAVPAINWLCWYAWPTILIDFLYQITFYIALVILDEERIMANRRDCLVCITVPPRKQMDTQKSAPSEEEKEEECDELEPDSLSGQDEEEEVAQTGKTYQERFMESYAKFLLRPKVKIAVIAAFLIYFGIALYFATLLEQEFKPQEIVPGDSYVKGFLNGVNQYSKQVIIVGAYFRNVDQSNSTTQDSMREYIEKLGNLSQINEQPPFCWVRDFQEIQKNYAAMAETLQELPFSEQLDFALSIPAIKEVYGSDIVVDAESGNITASRCWLFMKHLDLQDVEEQTKMLLDQRRLSRDQLENQGTSEFAFFSFDIWYIIWEFYNVALNELILTTIGGIVAVSIVAFFFIPHWTAVLFVSPLITTLYIDLLGTLSMAGVSVNVVTYVCLVISVGLLVDFLMHMLLKYYESHERTREEKVRDTLVTMGPSILVGGLSTCLGVVPLAFSGNDVNKVVFTSFFAMVTLGFVHGLIFLPVILSMVGPTNTRSRQLKTAEKEVEKSSDDEAVVERELSMAFSVGSISV</sequence>
<dbReference type="InterPro" id="IPR051697">
    <property type="entry name" value="Patched_domain-protein"/>
</dbReference>
<keyword evidence="3" id="KW-0472">Membrane</keyword>
<evidence type="ECO:0000313" key="5">
    <source>
        <dbReference type="EMBL" id="CAB9512413.1"/>
    </source>
</evidence>
<comment type="caution">
    <text evidence="5">The sequence shown here is derived from an EMBL/GenBank/DDBJ whole genome shotgun (WGS) entry which is preliminary data.</text>
</comment>
<feature type="transmembrane region" description="Helical" evidence="3">
    <location>
        <begin position="796"/>
        <end position="815"/>
    </location>
</feature>
<evidence type="ECO:0000256" key="3">
    <source>
        <dbReference type="SAM" id="Phobius"/>
    </source>
</evidence>
<feature type="transmembrane region" description="Helical" evidence="3">
    <location>
        <begin position="822"/>
        <end position="842"/>
    </location>
</feature>
<feature type="transmembrane region" description="Helical" evidence="3">
    <location>
        <begin position="347"/>
        <end position="366"/>
    </location>
</feature>
<gene>
    <name evidence="5" type="ORF">SEMRO_535_G161970.1</name>
</gene>
<dbReference type="SUPFAM" id="SSF82866">
    <property type="entry name" value="Multidrug efflux transporter AcrB transmembrane domain"/>
    <property type="match status" value="2"/>
</dbReference>
<organism evidence="5 6">
    <name type="scientific">Seminavis robusta</name>
    <dbReference type="NCBI Taxonomy" id="568900"/>
    <lineage>
        <taxon>Eukaryota</taxon>
        <taxon>Sar</taxon>
        <taxon>Stramenopiles</taxon>
        <taxon>Ochrophyta</taxon>
        <taxon>Bacillariophyta</taxon>
        <taxon>Bacillariophyceae</taxon>
        <taxon>Bacillariophycidae</taxon>
        <taxon>Naviculales</taxon>
        <taxon>Naviculaceae</taxon>
        <taxon>Seminavis</taxon>
    </lineage>
</organism>
<feature type="transmembrane region" description="Helical" evidence="3">
    <location>
        <begin position="406"/>
        <end position="427"/>
    </location>
</feature>
<dbReference type="InterPro" id="IPR053958">
    <property type="entry name" value="HMGCR/SNAP/NPC1-like_SSD"/>
</dbReference>
<feature type="transmembrane region" description="Helical" evidence="3">
    <location>
        <begin position="375"/>
        <end position="400"/>
    </location>
</feature>
<comment type="similarity">
    <text evidence="1">Belongs to the patched family.</text>
</comment>
<dbReference type="GO" id="GO:0016020">
    <property type="term" value="C:membrane"/>
    <property type="evidence" value="ECO:0007669"/>
    <property type="project" value="TreeGrafter"/>
</dbReference>
<feature type="compositionally biased region" description="Polar residues" evidence="2">
    <location>
        <begin position="1"/>
        <end position="11"/>
    </location>
</feature>
<feature type="transmembrane region" description="Helical" evidence="3">
    <location>
        <begin position="923"/>
        <end position="947"/>
    </location>
</feature>